<dbReference type="Proteomes" id="UP000236736">
    <property type="component" value="Unassembled WGS sequence"/>
</dbReference>
<evidence type="ECO:0008006" key="9">
    <source>
        <dbReference type="Google" id="ProtNLM"/>
    </source>
</evidence>
<feature type="transmembrane region" description="Helical" evidence="6">
    <location>
        <begin position="264"/>
        <end position="286"/>
    </location>
</feature>
<evidence type="ECO:0000256" key="1">
    <source>
        <dbReference type="ARBA" id="ARBA00004651"/>
    </source>
</evidence>
<sequence length="294" mass="32880">MKDGSKGFSNQLKTALKLLLTGLALYLVFRKIDTGQLWQITKTIQWIWLIPAVLLFVASKVFTAFRLNLYFKNIGLQISENQNWRLYLIGMFYNLFLPGGIGGDGYKVYLLNKHFKTPVKKLIQSALLDRLGGLVAIVFLLFGLFLIVDIQLDFLESQLWNGLMIAGLLLTIPAFWLAQKFFFLDFLPSFWPANGWSFAGQIAQLICAWFILKSLGITENILAYQLVFLLSSIVAVLPLTIGGVGARELVFVYAHAYAGIEETVAVAFSLLFFLISAAVSLVGSFIKVDLSKKS</sequence>
<comment type="subcellular location">
    <subcellularLocation>
        <location evidence="1">Cell membrane</location>
        <topology evidence="1">Multi-pass membrane protein</topology>
    </subcellularLocation>
</comment>
<dbReference type="AlphaFoldDB" id="A0A1H5STD7"/>
<feature type="transmembrane region" description="Helical" evidence="6">
    <location>
        <begin position="46"/>
        <end position="65"/>
    </location>
</feature>
<evidence type="ECO:0000256" key="6">
    <source>
        <dbReference type="SAM" id="Phobius"/>
    </source>
</evidence>
<gene>
    <name evidence="7" type="ORF">SAMN03080598_00510</name>
</gene>
<feature type="transmembrane region" description="Helical" evidence="6">
    <location>
        <begin position="86"/>
        <end position="106"/>
    </location>
</feature>
<evidence type="ECO:0000256" key="5">
    <source>
        <dbReference type="ARBA" id="ARBA00023136"/>
    </source>
</evidence>
<dbReference type="PANTHER" id="PTHR40277:SF1">
    <property type="entry name" value="BLL5419 PROTEIN"/>
    <property type="match status" value="1"/>
</dbReference>
<accession>A0A1H5STD7</accession>
<dbReference type="InterPro" id="IPR022791">
    <property type="entry name" value="L-PG_synthase/AglD"/>
</dbReference>
<dbReference type="STRING" id="1120964.GCA_001313265_00983"/>
<name>A0A1H5STD7_9BACT</name>
<evidence type="ECO:0000256" key="2">
    <source>
        <dbReference type="ARBA" id="ARBA00022475"/>
    </source>
</evidence>
<dbReference type="EMBL" id="FNVR01000002">
    <property type="protein sequence ID" value="SEF53883.1"/>
    <property type="molecule type" value="Genomic_DNA"/>
</dbReference>
<dbReference type="PANTHER" id="PTHR40277">
    <property type="entry name" value="BLL5419 PROTEIN"/>
    <property type="match status" value="1"/>
</dbReference>
<feature type="transmembrane region" description="Helical" evidence="6">
    <location>
        <begin position="126"/>
        <end position="147"/>
    </location>
</feature>
<keyword evidence="5 6" id="KW-0472">Membrane</keyword>
<evidence type="ECO:0000256" key="4">
    <source>
        <dbReference type="ARBA" id="ARBA00022989"/>
    </source>
</evidence>
<dbReference type="GO" id="GO:0005886">
    <property type="term" value="C:plasma membrane"/>
    <property type="evidence" value="ECO:0007669"/>
    <property type="project" value="UniProtKB-SubCell"/>
</dbReference>
<keyword evidence="4 6" id="KW-1133">Transmembrane helix</keyword>
<reference evidence="8" key="1">
    <citation type="submission" date="2016-10" db="EMBL/GenBank/DDBJ databases">
        <authorList>
            <person name="Varghese N."/>
            <person name="Submissions S."/>
        </authorList>
    </citation>
    <scope>NUCLEOTIDE SEQUENCE [LARGE SCALE GENOMIC DNA]</scope>
    <source>
        <strain evidence="8">DSM 17298</strain>
    </source>
</reference>
<protein>
    <recommendedName>
        <fullName evidence="9">Lysylphosphatidylglycerol synthase TM region</fullName>
    </recommendedName>
</protein>
<keyword evidence="8" id="KW-1185">Reference proteome</keyword>
<dbReference type="OrthoDB" id="1123508at2"/>
<evidence type="ECO:0000313" key="8">
    <source>
        <dbReference type="Proteomes" id="UP000236736"/>
    </source>
</evidence>
<organism evidence="7 8">
    <name type="scientific">Algoriphagus boritolerans DSM 17298 = JCM 18970</name>
    <dbReference type="NCBI Taxonomy" id="1120964"/>
    <lineage>
        <taxon>Bacteria</taxon>
        <taxon>Pseudomonadati</taxon>
        <taxon>Bacteroidota</taxon>
        <taxon>Cytophagia</taxon>
        <taxon>Cytophagales</taxon>
        <taxon>Cyclobacteriaceae</taxon>
        <taxon>Algoriphagus</taxon>
    </lineage>
</organism>
<dbReference type="NCBIfam" id="TIGR00374">
    <property type="entry name" value="flippase-like domain"/>
    <property type="match status" value="1"/>
</dbReference>
<keyword evidence="2" id="KW-1003">Cell membrane</keyword>
<dbReference type="Pfam" id="PF03706">
    <property type="entry name" value="LPG_synthase_TM"/>
    <property type="match status" value="1"/>
</dbReference>
<feature type="transmembrane region" description="Helical" evidence="6">
    <location>
        <begin position="224"/>
        <end position="244"/>
    </location>
</feature>
<dbReference type="RefSeq" id="WP_103923236.1">
    <property type="nucleotide sequence ID" value="NZ_FNVR01000002.1"/>
</dbReference>
<evidence type="ECO:0000313" key="7">
    <source>
        <dbReference type="EMBL" id="SEF53883.1"/>
    </source>
</evidence>
<feature type="transmembrane region" description="Helical" evidence="6">
    <location>
        <begin position="159"/>
        <end position="178"/>
    </location>
</feature>
<keyword evidence="3 6" id="KW-0812">Transmembrane</keyword>
<feature type="transmembrane region" description="Helical" evidence="6">
    <location>
        <begin position="190"/>
        <end position="212"/>
    </location>
</feature>
<proteinExistence type="predicted"/>
<evidence type="ECO:0000256" key="3">
    <source>
        <dbReference type="ARBA" id="ARBA00022692"/>
    </source>
</evidence>